<dbReference type="EMBL" id="WINI01000007">
    <property type="protein sequence ID" value="MQR01827.1"/>
    <property type="molecule type" value="Genomic_DNA"/>
</dbReference>
<accession>A0A843YV06</accession>
<dbReference type="CDD" id="cd13624">
    <property type="entry name" value="PBP2_Arg_Lys_His"/>
    <property type="match status" value="1"/>
</dbReference>
<dbReference type="Gene3D" id="3.40.190.10">
    <property type="entry name" value="Periplasmic binding protein-like II"/>
    <property type="match status" value="2"/>
</dbReference>
<feature type="domain" description="Ionotropic glutamate receptor C-terminal" evidence="6">
    <location>
        <begin position="28"/>
        <end position="250"/>
    </location>
</feature>
<name>A0A843YV06_9BURK</name>
<evidence type="ECO:0000256" key="2">
    <source>
        <dbReference type="ARBA" id="ARBA00010333"/>
    </source>
</evidence>
<evidence type="ECO:0000256" key="3">
    <source>
        <dbReference type="ARBA" id="ARBA00022729"/>
    </source>
</evidence>
<dbReference type="AlphaFoldDB" id="A0A843YV06"/>
<evidence type="ECO:0000259" key="6">
    <source>
        <dbReference type="SMART" id="SM00079"/>
    </source>
</evidence>
<evidence type="ECO:0000313" key="8">
    <source>
        <dbReference type="Proteomes" id="UP000451565"/>
    </source>
</evidence>
<dbReference type="InterPro" id="IPR018313">
    <property type="entry name" value="SBP_3_CS"/>
</dbReference>
<evidence type="ECO:0000259" key="5">
    <source>
        <dbReference type="SMART" id="SM00062"/>
    </source>
</evidence>
<protein>
    <submittedName>
        <fullName evidence="7">Transporter substrate-binding domain-containing protein</fullName>
    </submittedName>
</protein>
<dbReference type="SMART" id="SM00079">
    <property type="entry name" value="PBPe"/>
    <property type="match status" value="1"/>
</dbReference>
<dbReference type="SMART" id="SM00062">
    <property type="entry name" value="PBPb"/>
    <property type="match status" value="1"/>
</dbReference>
<dbReference type="GO" id="GO:0015276">
    <property type="term" value="F:ligand-gated monoatomic ion channel activity"/>
    <property type="evidence" value="ECO:0007669"/>
    <property type="project" value="InterPro"/>
</dbReference>
<dbReference type="Pfam" id="PF00497">
    <property type="entry name" value="SBP_bac_3"/>
    <property type="match status" value="1"/>
</dbReference>
<keyword evidence="8" id="KW-1185">Reference proteome</keyword>
<comment type="subcellular location">
    <subcellularLocation>
        <location evidence="1">Cell envelope</location>
    </subcellularLocation>
</comment>
<dbReference type="Proteomes" id="UP000451565">
    <property type="component" value="Unassembled WGS sequence"/>
</dbReference>
<comment type="similarity">
    <text evidence="2 4">Belongs to the bacterial solute-binding protein 3 family.</text>
</comment>
<dbReference type="PANTHER" id="PTHR35936">
    <property type="entry name" value="MEMBRANE-BOUND LYTIC MUREIN TRANSGLYCOSYLASE F"/>
    <property type="match status" value="1"/>
</dbReference>
<evidence type="ECO:0000256" key="4">
    <source>
        <dbReference type="RuleBase" id="RU003744"/>
    </source>
</evidence>
<gene>
    <name evidence="7" type="ORF">GEV47_14200</name>
</gene>
<dbReference type="RefSeq" id="WP_153235669.1">
    <property type="nucleotide sequence ID" value="NZ_WINI01000007.1"/>
</dbReference>
<dbReference type="SUPFAM" id="SSF53850">
    <property type="entry name" value="Periplasmic binding protein-like II"/>
    <property type="match status" value="1"/>
</dbReference>
<proteinExistence type="inferred from homology"/>
<organism evidence="7 8">
    <name type="scientific">Glaciimonas soli</name>
    <dbReference type="NCBI Taxonomy" id="2590999"/>
    <lineage>
        <taxon>Bacteria</taxon>
        <taxon>Pseudomonadati</taxon>
        <taxon>Pseudomonadota</taxon>
        <taxon>Betaproteobacteria</taxon>
        <taxon>Burkholderiales</taxon>
        <taxon>Oxalobacteraceae</taxon>
        <taxon>Glaciimonas</taxon>
    </lineage>
</organism>
<evidence type="ECO:0000256" key="1">
    <source>
        <dbReference type="ARBA" id="ARBA00004196"/>
    </source>
</evidence>
<keyword evidence="3" id="KW-0732">Signal</keyword>
<dbReference type="PROSITE" id="PS01039">
    <property type="entry name" value="SBP_BACTERIAL_3"/>
    <property type="match status" value="1"/>
</dbReference>
<dbReference type="InterPro" id="IPR001320">
    <property type="entry name" value="Iontro_rcpt_C"/>
</dbReference>
<dbReference type="OrthoDB" id="368476at2"/>
<comment type="caution">
    <text evidence="7">The sequence shown here is derived from an EMBL/GenBank/DDBJ whole genome shotgun (WGS) entry which is preliminary data.</text>
</comment>
<dbReference type="GO" id="GO:0030313">
    <property type="term" value="C:cell envelope"/>
    <property type="evidence" value="ECO:0007669"/>
    <property type="project" value="UniProtKB-SubCell"/>
</dbReference>
<evidence type="ECO:0000313" key="7">
    <source>
        <dbReference type="EMBL" id="MQR01827.1"/>
    </source>
</evidence>
<feature type="domain" description="Solute-binding protein family 3/N-terminal" evidence="5">
    <location>
        <begin position="28"/>
        <end position="251"/>
    </location>
</feature>
<sequence length="254" mass="27213">MALVCVALAACGKNGSKPAPSANSAQTEYVVGTDAAYAPFSSMNEQKEAVGYEIDIINAVADHAGIKVKIVNTPFDGIFNALNQGDRDILISSITITDLRKQTVDFTEPYFEANQLIAVPNDSKVESFADLKNLKIGVQSATTGDELSQKLVGKNSPNVKRFESMPLAFQELDGGGVDAVVGDNGVVVNYTRNNGNKNFKIISDPSFPKEYYGIAVKKGNTELLAKLNKGLADIKADGTADKIYAKYFSDVSNK</sequence>
<reference evidence="7 8" key="1">
    <citation type="submission" date="2019-10" db="EMBL/GenBank/DDBJ databases">
        <title>Glaciimonas soli sp. nov., a psychrophilic bacterium isolated from the forest soil of a high elevation mountain in Taiwan.</title>
        <authorList>
            <person name="Wang L.-T."/>
            <person name="Shieh W.Y."/>
        </authorList>
    </citation>
    <scope>NUCLEOTIDE SEQUENCE [LARGE SCALE GENOMIC DNA]</scope>
    <source>
        <strain evidence="7 8">GS1</strain>
    </source>
</reference>
<dbReference type="PANTHER" id="PTHR35936:SF17">
    <property type="entry name" value="ARGININE-BINDING EXTRACELLULAR PROTEIN ARTP"/>
    <property type="match status" value="1"/>
</dbReference>
<dbReference type="GO" id="GO:0016020">
    <property type="term" value="C:membrane"/>
    <property type="evidence" value="ECO:0007669"/>
    <property type="project" value="InterPro"/>
</dbReference>
<dbReference type="InterPro" id="IPR001638">
    <property type="entry name" value="Solute-binding_3/MltF_N"/>
</dbReference>